<dbReference type="Pfam" id="PF20149">
    <property type="entry name" value="DUF6532"/>
    <property type="match status" value="1"/>
</dbReference>
<comment type="caution">
    <text evidence="3">The sequence shown here is derived from an EMBL/GenBank/DDBJ whole genome shotgun (WGS) entry which is preliminary data.</text>
</comment>
<feature type="compositionally biased region" description="Acidic residues" evidence="1">
    <location>
        <begin position="377"/>
        <end position="387"/>
    </location>
</feature>
<evidence type="ECO:0000313" key="3">
    <source>
        <dbReference type="EMBL" id="KAJ7689026.1"/>
    </source>
</evidence>
<keyword evidence="4" id="KW-1185">Reference proteome</keyword>
<feature type="compositionally biased region" description="Basic and acidic residues" evidence="1">
    <location>
        <begin position="66"/>
        <end position="92"/>
    </location>
</feature>
<feature type="domain" description="DUF6532" evidence="2">
    <location>
        <begin position="449"/>
        <end position="661"/>
    </location>
</feature>
<feature type="compositionally biased region" description="Basic and acidic residues" evidence="1">
    <location>
        <begin position="388"/>
        <end position="404"/>
    </location>
</feature>
<accession>A0AAD7GHB8</accession>
<feature type="region of interest" description="Disordered" evidence="1">
    <location>
        <begin position="1"/>
        <end position="176"/>
    </location>
</feature>
<evidence type="ECO:0000259" key="2">
    <source>
        <dbReference type="Pfam" id="PF20149"/>
    </source>
</evidence>
<name>A0AAD7GHB8_MYCRO</name>
<protein>
    <recommendedName>
        <fullName evidence="2">DUF6532 domain-containing protein</fullName>
    </recommendedName>
</protein>
<sequence length="705" mass="80743">MSTRPQGPTSKKAAGSSKQSKETAPSKQVGKAKSVFSNQGPSDPDASSRAGRKATKENTAAISTRADNDPVKENRSVLDTDGDVHQTREPRKSVLSTDTVPDANANANAPRIKRSNAGKGTLDRWNRDSEAIRGPGKRTRDYVPADVQENEAAPPPKKTKTSKKASSARDPVQLRVPVSLHLKGKSVLPLHQKFMLLVVASRSETPTQDESAAEMTANLQHDFAQDNLSDEEQEARDDFDPWSQKPDNDQSGSRGKYNWHWEDRNSGYEHQELNLRTDRNSDNRDGRTHERTERERHTIEAKREGLNTHREHNGQVGKRKERQQGKRPLCSYLLEFNTAPDEYDVLQRHRETNNATHPPNAEKLAHSRRNQQSNPTSEDEGEVEGEGGDIRSDGEENENEHEGSEGDNEEEEEENDEGQARKRRTAKDGPTPTQEGFYPHPWKMVFANAKDRLYAYLLNSDLFPCQDKFRTDIREFLIESIVCFEDTHEVELPAVYWENNKEEMITLIWKFVATFRGNCKRAVRSIVTQHYSKRIFPQDSDFEGRGYNQMEWDSITVHNVAALLEKSSFHQKGKDENERTNNFMAPAIEALINVVLQMGNRPLVKEFPEEFSKYTPNLIVAMTIFIRSGIEEYETGHEVHNQFTDERYAKYYTKGLTLMDRLRNDKYHWQKCQREWEKWAREATYRRGNPGRAVADDKAMDVELD</sequence>
<reference evidence="3" key="1">
    <citation type="submission" date="2023-03" db="EMBL/GenBank/DDBJ databases">
        <title>Massive genome expansion in bonnet fungi (Mycena s.s.) driven by repeated elements and novel gene families across ecological guilds.</title>
        <authorList>
            <consortium name="Lawrence Berkeley National Laboratory"/>
            <person name="Harder C.B."/>
            <person name="Miyauchi S."/>
            <person name="Viragh M."/>
            <person name="Kuo A."/>
            <person name="Thoen E."/>
            <person name="Andreopoulos B."/>
            <person name="Lu D."/>
            <person name="Skrede I."/>
            <person name="Drula E."/>
            <person name="Henrissat B."/>
            <person name="Morin E."/>
            <person name="Kohler A."/>
            <person name="Barry K."/>
            <person name="LaButti K."/>
            <person name="Morin E."/>
            <person name="Salamov A."/>
            <person name="Lipzen A."/>
            <person name="Mereny Z."/>
            <person name="Hegedus B."/>
            <person name="Baldrian P."/>
            <person name="Stursova M."/>
            <person name="Weitz H."/>
            <person name="Taylor A."/>
            <person name="Grigoriev I.V."/>
            <person name="Nagy L.G."/>
            <person name="Martin F."/>
            <person name="Kauserud H."/>
        </authorList>
    </citation>
    <scope>NUCLEOTIDE SEQUENCE</scope>
    <source>
        <strain evidence="3">CBHHK067</strain>
    </source>
</reference>
<dbReference type="Proteomes" id="UP001221757">
    <property type="component" value="Unassembled WGS sequence"/>
</dbReference>
<feature type="compositionally biased region" description="Acidic residues" evidence="1">
    <location>
        <begin position="405"/>
        <end position="417"/>
    </location>
</feature>
<evidence type="ECO:0000256" key="1">
    <source>
        <dbReference type="SAM" id="MobiDB-lite"/>
    </source>
</evidence>
<proteinExistence type="predicted"/>
<feature type="region of interest" description="Disordered" evidence="1">
    <location>
        <begin position="202"/>
        <end position="325"/>
    </location>
</feature>
<feature type="compositionally biased region" description="Acidic residues" evidence="1">
    <location>
        <begin position="228"/>
        <end position="237"/>
    </location>
</feature>
<evidence type="ECO:0000313" key="4">
    <source>
        <dbReference type="Proteomes" id="UP001221757"/>
    </source>
</evidence>
<dbReference type="EMBL" id="JARKIE010000075">
    <property type="protein sequence ID" value="KAJ7689026.1"/>
    <property type="molecule type" value="Genomic_DNA"/>
</dbReference>
<feature type="compositionally biased region" description="Basic and acidic residues" evidence="1">
    <location>
        <begin position="121"/>
        <end position="131"/>
    </location>
</feature>
<feature type="compositionally biased region" description="Basic and acidic residues" evidence="1">
    <location>
        <begin position="259"/>
        <end position="313"/>
    </location>
</feature>
<dbReference type="InterPro" id="IPR045341">
    <property type="entry name" value="DUF6532"/>
</dbReference>
<organism evidence="3 4">
    <name type="scientific">Mycena rosella</name>
    <name type="common">Pink bonnet</name>
    <name type="synonym">Agaricus rosellus</name>
    <dbReference type="NCBI Taxonomy" id="1033263"/>
    <lineage>
        <taxon>Eukaryota</taxon>
        <taxon>Fungi</taxon>
        <taxon>Dikarya</taxon>
        <taxon>Basidiomycota</taxon>
        <taxon>Agaricomycotina</taxon>
        <taxon>Agaricomycetes</taxon>
        <taxon>Agaricomycetidae</taxon>
        <taxon>Agaricales</taxon>
        <taxon>Marasmiineae</taxon>
        <taxon>Mycenaceae</taxon>
        <taxon>Mycena</taxon>
    </lineage>
</organism>
<feature type="region of interest" description="Disordered" evidence="1">
    <location>
        <begin position="353"/>
        <end position="439"/>
    </location>
</feature>
<gene>
    <name evidence="3" type="ORF">B0H17DRAFT_1202630</name>
</gene>
<dbReference type="AlphaFoldDB" id="A0AAD7GHB8"/>